<proteinExistence type="predicted"/>
<dbReference type="PANTHER" id="PTHR41709">
    <property type="entry name" value="KAIB-LIKE PROTEIN 1"/>
    <property type="match status" value="1"/>
</dbReference>
<keyword evidence="3" id="KW-1185">Reference proteome</keyword>
<dbReference type="InterPro" id="IPR036249">
    <property type="entry name" value="Thioredoxin-like_sf"/>
</dbReference>
<dbReference type="SUPFAM" id="SSF52833">
    <property type="entry name" value="Thioredoxin-like"/>
    <property type="match status" value="1"/>
</dbReference>
<dbReference type="Gene3D" id="3.40.30.10">
    <property type="entry name" value="Glutaredoxin"/>
    <property type="match status" value="1"/>
</dbReference>
<name>A0A4Q7EH97_9CYAN</name>
<accession>A0A4Q7EH97</accession>
<reference evidence="2 3" key="1">
    <citation type="submission" date="2018-11" db="EMBL/GenBank/DDBJ databases">
        <title>Whole genome sequencing of an environmental sample.</title>
        <authorList>
            <person name="Sarangi A.N."/>
            <person name="Singh D."/>
            <person name="Tripathy S."/>
        </authorList>
    </citation>
    <scope>NUCLEOTIDE SEQUENCE [LARGE SCALE GENOMIC DNA]</scope>
    <source>
        <strain evidence="2 3">Lakshadweep</strain>
    </source>
</reference>
<feature type="domain" description="KaiB" evidence="1">
    <location>
        <begin position="166"/>
        <end position="247"/>
    </location>
</feature>
<sequence>MLSSMHPLPPPAFKGIAVFTPGGDLVYCRDYQKRVQWHLNLCGALQEQLGLPESPHFLVPAFTATVDCWQNSATATTHIAAEAYPFVYHYQGLLNAIFDLGNLEWTRLRFDPDSLDLSVLETYRSRFPQLWESHNLVLDLSESPALAHQPEETVELPHETTGIVLKLFVSGPSAATEKILTTLQQVLEGARRQPYTLQMVDVSKHPEQAEADQVAATPTLVRVAPLPVRRLVGELDNPRAILTLLRDS</sequence>
<protein>
    <submittedName>
        <fullName evidence="2">Circadian clock protein KaiB</fullName>
    </submittedName>
</protein>
<evidence type="ECO:0000259" key="1">
    <source>
        <dbReference type="SMART" id="SM01248"/>
    </source>
</evidence>
<dbReference type="Pfam" id="PF07689">
    <property type="entry name" value="KaiB"/>
    <property type="match status" value="1"/>
</dbReference>
<organism evidence="2 3">
    <name type="scientific">Leptolyngbya iicbica LK</name>
    <dbReference type="NCBI Taxonomy" id="2294035"/>
    <lineage>
        <taxon>Bacteria</taxon>
        <taxon>Bacillati</taxon>
        <taxon>Cyanobacteriota</taxon>
        <taxon>Cyanophyceae</taxon>
        <taxon>Leptolyngbyales</taxon>
        <taxon>Leptolyngbyaceae</taxon>
        <taxon>Leptolyngbya group</taxon>
        <taxon>Leptolyngbya</taxon>
        <taxon>Leptolyngbya iicbica</taxon>
    </lineage>
</organism>
<dbReference type="InterPro" id="IPR039022">
    <property type="entry name" value="KaiB-like"/>
</dbReference>
<dbReference type="SMART" id="SM01248">
    <property type="entry name" value="KaiB"/>
    <property type="match status" value="1"/>
</dbReference>
<dbReference type="CDD" id="cd02978">
    <property type="entry name" value="KaiB_like"/>
    <property type="match status" value="1"/>
</dbReference>
<comment type="caution">
    <text evidence="2">The sequence shown here is derived from an EMBL/GenBank/DDBJ whole genome shotgun (WGS) entry which is preliminary data.</text>
</comment>
<dbReference type="EMBL" id="QVFV01000001">
    <property type="protein sequence ID" value="RZM82378.1"/>
    <property type="molecule type" value="Genomic_DNA"/>
</dbReference>
<dbReference type="InterPro" id="IPR011649">
    <property type="entry name" value="KaiB_domain"/>
</dbReference>
<dbReference type="GO" id="GO:0048511">
    <property type="term" value="P:rhythmic process"/>
    <property type="evidence" value="ECO:0007669"/>
    <property type="project" value="InterPro"/>
</dbReference>
<evidence type="ECO:0000313" key="3">
    <source>
        <dbReference type="Proteomes" id="UP000292459"/>
    </source>
</evidence>
<evidence type="ECO:0000313" key="2">
    <source>
        <dbReference type="EMBL" id="RZM82378.1"/>
    </source>
</evidence>
<dbReference type="Proteomes" id="UP000292459">
    <property type="component" value="Unassembled WGS sequence"/>
</dbReference>
<dbReference type="AlphaFoldDB" id="A0A4Q7EH97"/>
<gene>
    <name evidence="2" type="ORF">DYY88_03800</name>
</gene>
<dbReference type="PANTHER" id="PTHR41709:SF2">
    <property type="entry name" value="CIRCADIAN CLOCK PROTEIN KAIB2"/>
    <property type="match status" value="1"/>
</dbReference>
<dbReference type="OrthoDB" id="5458519at2"/>